<name>A0A9J6DKM7_RHIMP</name>
<feature type="domain" description="Ig-like" evidence="4">
    <location>
        <begin position="178"/>
        <end position="268"/>
    </location>
</feature>
<dbReference type="InterPro" id="IPR036179">
    <property type="entry name" value="Ig-like_dom_sf"/>
</dbReference>
<evidence type="ECO:0000313" key="6">
    <source>
        <dbReference type="Proteomes" id="UP000821866"/>
    </source>
</evidence>
<dbReference type="InterPro" id="IPR013783">
    <property type="entry name" value="Ig-like_fold"/>
</dbReference>
<dbReference type="Gene3D" id="2.60.40.10">
    <property type="entry name" value="Immunoglobulins"/>
    <property type="match status" value="1"/>
</dbReference>
<keyword evidence="3" id="KW-0393">Immunoglobulin domain</keyword>
<dbReference type="PANTHER" id="PTHR10075">
    <property type="entry name" value="BASIGIN RELATED"/>
    <property type="match status" value="1"/>
</dbReference>
<dbReference type="GO" id="GO:0098632">
    <property type="term" value="F:cell-cell adhesion mediator activity"/>
    <property type="evidence" value="ECO:0007669"/>
    <property type="project" value="TreeGrafter"/>
</dbReference>
<comment type="caution">
    <text evidence="5">The sequence shown here is derived from an EMBL/GenBank/DDBJ whole genome shotgun (WGS) entry which is preliminary data.</text>
</comment>
<dbReference type="GO" id="GO:0007411">
    <property type="term" value="P:axon guidance"/>
    <property type="evidence" value="ECO:0007669"/>
    <property type="project" value="TreeGrafter"/>
</dbReference>
<evidence type="ECO:0000256" key="1">
    <source>
        <dbReference type="ARBA" id="ARBA00022737"/>
    </source>
</evidence>
<dbReference type="InterPro" id="IPR007110">
    <property type="entry name" value="Ig-like_dom"/>
</dbReference>
<dbReference type="SMART" id="SM00408">
    <property type="entry name" value="IGc2"/>
    <property type="match status" value="1"/>
</dbReference>
<dbReference type="FunFam" id="2.60.40.10:FF:000189">
    <property type="entry name" value="Neogenin isoform 3"/>
    <property type="match status" value="1"/>
</dbReference>
<evidence type="ECO:0000256" key="2">
    <source>
        <dbReference type="ARBA" id="ARBA00023157"/>
    </source>
</evidence>
<dbReference type="GO" id="GO:0005886">
    <property type="term" value="C:plasma membrane"/>
    <property type="evidence" value="ECO:0007669"/>
    <property type="project" value="TreeGrafter"/>
</dbReference>
<dbReference type="VEuPathDB" id="VectorBase:LOC119172369"/>
<dbReference type="Pfam" id="PF13927">
    <property type="entry name" value="Ig_3"/>
    <property type="match status" value="1"/>
</dbReference>
<dbReference type="InterPro" id="IPR003598">
    <property type="entry name" value="Ig_sub2"/>
</dbReference>
<keyword evidence="2" id="KW-1015">Disulfide bond</keyword>
<evidence type="ECO:0000256" key="3">
    <source>
        <dbReference type="ARBA" id="ARBA00023319"/>
    </source>
</evidence>
<gene>
    <name evidence="5" type="ORF">HPB51_004273</name>
</gene>
<reference evidence="5" key="2">
    <citation type="submission" date="2021-09" db="EMBL/GenBank/DDBJ databases">
        <authorList>
            <person name="Jia N."/>
            <person name="Wang J."/>
            <person name="Shi W."/>
            <person name="Du L."/>
            <person name="Sun Y."/>
            <person name="Zhan W."/>
            <person name="Jiang J."/>
            <person name="Wang Q."/>
            <person name="Zhang B."/>
            <person name="Ji P."/>
            <person name="Sakyi L.B."/>
            <person name="Cui X."/>
            <person name="Yuan T."/>
            <person name="Jiang B."/>
            <person name="Yang W."/>
            <person name="Lam T.T.-Y."/>
            <person name="Chang Q."/>
            <person name="Ding S."/>
            <person name="Wang X."/>
            <person name="Zhu J."/>
            <person name="Ruan X."/>
            <person name="Zhao L."/>
            <person name="Wei J."/>
            <person name="Que T."/>
            <person name="Du C."/>
            <person name="Cheng J."/>
            <person name="Dai P."/>
            <person name="Han X."/>
            <person name="Huang E."/>
            <person name="Gao Y."/>
            <person name="Liu J."/>
            <person name="Shao H."/>
            <person name="Ye R."/>
            <person name="Li L."/>
            <person name="Wei W."/>
            <person name="Wang X."/>
            <person name="Wang C."/>
            <person name="Huo Q."/>
            <person name="Li W."/>
            <person name="Guo W."/>
            <person name="Chen H."/>
            <person name="Chen S."/>
            <person name="Zhou L."/>
            <person name="Zhou L."/>
            <person name="Ni X."/>
            <person name="Tian J."/>
            <person name="Zhou Y."/>
            <person name="Sheng Y."/>
            <person name="Liu T."/>
            <person name="Pan Y."/>
            <person name="Xia L."/>
            <person name="Li J."/>
            <person name="Zhao F."/>
            <person name="Cao W."/>
        </authorList>
    </citation>
    <scope>NUCLEOTIDE SEQUENCE</scope>
    <source>
        <strain evidence="5">Rmic-2018</strain>
        <tissue evidence="5">Larvae</tissue>
    </source>
</reference>
<dbReference type="Proteomes" id="UP000821866">
    <property type="component" value="Chromosome 6"/>
</dbReference>
<dbReference type="GO" id="GO:0007156">
    <property type="term" value="P:homophilic cell adhesion via plasma membrane adhesion molecules"/>
    <property type="evidence" value="ECO:0007669"/>
    <property type="project" value="TreeGrafter"/>
</dbReference>
<dbReference type="AlphaFoldDB" id="A0A9J6DKM7"/>
<sequence>MRGRVGASPEAGSIAAARPKQWAAADEEGVPRLLLPENKAFPLCCPYPAPSAKALYRSRNYRRLLAVPRKLEARGEGTQCSTAALASRKLRGSSLSHRFRCLLAWLRCRAGADETAAACAKTQHDRVVWSSPAAFTSATMIRHSYKLRAFALTLNAFSRHEVISEAVSSSHGGGGRSPRITEQPVDVVVRKHEPVTLRCGADGDPPPRIAWYHDGRPVRNSATRMVLPEGQLFFLQVQHSRREQDTGLYWCTATNAVGTVRSRNASVELAAGSGDKRRQSRRLALVPLLGTDKRAGVKAALNSDALFVSYALVAIAFYDAAGDDLPDRLCPPACRLCRPLIAARPLLERDRPLP</sequence>
<organism evidence="5 6">
    <name type="scientific">Rhipicephalus microplus</name>
    <name type="common">Cattle tick</name>
    <name type="synonym">Boophilus microplus</name>
    <dbReference type="NCBI Taxonomy" id="6941"/>
    <lineage>
        <taxon>Eukaryota</taxon>
        <taxon>Metazoa</taxon>
        <taxon>Ecdysozoa</taxon>
        <taxon>Arthropoda</taxon>
        <taxon>Chelicerata</taxon>
        <taxon>Arachnida</taxon>
        <taxon>Acari</taxon>
        <taxon>Parasitiformes</taxon>
        <taxon>Ixodida</taxon>
        <taxon>Ixodoidea</taxon>
        <taxon>Ixodidae</taxon>
        <taxon>Rhipicephalinae</taxon>
        <taxon>Rhipicephalus</taxon>
        <taxon>Boophilus</taxon>
    </lineage>
</organism>
<proteinExistence type="predicted"/>
<dbReference type="EMBL" id="JABSTU010000008">
    <property type="protein sequence ID" value="KAH8022749.1"/>
    <property type="molecule type" value="Genomic_DNA"/>
</dbReference>
<protein>
    <recommendedName>
        <fullName evidence="4">Ig-like domain-containing protein</fullName>
    </recommendedName>
</protein>
<dbReference type="GO" id="GO:0030424">
    <property type="term" value="C:axon"/>
    <property type="evidence" value="ECO:0007669"/>
    <property type="project" value="TreeGrafter"/>
</dbReference>
<dbReference type="PANTHER" id="PTHR10075:SF100">
    <property type="entry name" value="FASCICLIN-2"/>
    <property type="match status" value="1"/>
</dbReference>
<keyword evidence="1" id="KW-0677">Repeat</keyword>
<evidence type="ECO:0000313" key="5">
    <source>
        <dbReference type="EMBL" id="KAH8022749.1"/>
    </source>
</evidence>
<dbReference type="PROSITE" id="PS50835">
    <property type="entry name" value="IG_LIKE"/>
    <property type="match status" value="1"/>
</dbReference>
<dbReference type="GO" id="GO:0070593">
    <property type="term" value="P:dendrite self-avoidance"/>
    <property type="evidence" value="ECO:0007669"/>
    <property type="project" value="TreeGrafter"/>
</dbReference>
<dbReference type="SUPFAM" id="SSF48726">
    <property type="entry name" value="Immunoglobulin"/>
    <property type="match status" value="1"/>
</dbReference>
<dbReference type="InterPro" id="IPR003599">
    <property type="entry name" value="Ig_sub"/>
</dbReference>
<accession>A0A9J6DKM7</accession>
<reference evidence="5" key="1">
    <citation type="journal article" date="2020" name="Cell">
        <title>Large-Scale Comparative Analyses of Tick Genomes Elucidate Their Genetic Diversity and Vector Capacities.</title>
        <authorList>
            <consortium name="Tick Genome and Microbiome Consortium (TIGMIC)"/>
            <person name="Jia N."/>
            <person name="Wang J."/>
            <person name="Shi W."/>
            <person name="Du L."/>
            <person name="Sun Y."/>
            <person name="Zhan W."/>
            <person name="Jiang J.F."/>
            <person name="Wang Q."/>
            <person name="Zhang B."/>
            <person name="Ji P."/>
            <person name="Bell-Sakyi L."/>
            <person name="Cui X.M."/>
            <person name="Yuan T.T."/>
            <person name="Jiang B.G."/>
            <person name="Yang W.F."/>
            <person name="Lam T.T."/>
            <person name="Chang Q.C."/>
            <person name="Ding S.J."/>
            <person name="Wang X.J."/>
            <person name="Zhu J.G."/>
            <person name="Ruan X.D."/>
            <person name="Zhao L."/>
            <person name="Wei J.T."/>
            <person name="Ye R.Z."/>
            <person name="Que T.C."/>
            <person name="Du C.H."/>
            <person name="Zhou Y.H."/>
            <person name="Cheng J.X."/>
            <person name="Dai P.F."/>
            <person name="Guo W.B."/>
            <person name="Han X.H."/>
            <person name="Huang E.J."/>
            <person name="Li L.F."/>
            <person name="Wei W."/>
            <person name="Gao Y.C."/>
            <person name="Liu J.Z."/>
            <person name="Shao H.Z."/>
            <person name="Wang X."/>
            <person name="Wang C.C."/>
            <person name="Yang T.C."/>
            <person name="Huo Q.B."/>
            <person name="Li W."/>
            <person name="Chen H.Y."/>
            <person name="Chen S.E."/>
            <person name="Zhou L.G."/>
            <person name="Ni X.B."/>
            <person name="Tian J.H."/>
            <person name="Sheng Y."/>
            <person name="Liu T."/>
            <person name="Pan Y.S."/>
            <person name="Xia L.Y."/>
            <person name="Li J."/>
            <person name="Zhao F."/>
            <person name="Cao W.C."/>
        </authorList>
    </citation>
    <scope>NUCLEOTIDE SEQUENCE</scope>
    <source>
        <strain evidence="5">Rmic-2018</strain>
    </source>
</reference>
<keyword evidence="6" id="KW-1185">Reference proteome</keyword>
<evidence type="ECO:0000259" key="4">
    <source>
        <dbReference type="PROSITE" id="PS50835"/>
    </source>
</evidence>
<dbReference type="SMART" id="SM00409">
    <property type="entry name" value="IG"/>
    <property type="match status" value="1"/>
</dbReference>